<dbReference type="SUPFAM" id="SSF53098">
    <property type="entry name" value="Ribonuclease H-like"/>
    <property type="match status" value="1"/>
</dbReference>
<evidence type="ECO:0000256" key="9">
    <source>
        <dbReference type="SAM" id="MobiDB-lite"/>
    </source>
</evidence>
<dbReference type="InterPro" id="IPR050951">
    <property type="entry name" value="Retrovirus_Pol_polyprotein"/>
</dbReference>
<dbReference type="GO" id="GO:0004519">
    <property type="term" value="F:endonuclease activity"/>
    <property type="evidence" value="ECO:0007669"/>
    <property type="project" value="UniProtKB-KW"/>
</dbReference>
<dbReference type="GO" id="GO:0042575">
    <property type="term" value="C:DNA polymerase complex"/>
    <property type="evidence" value="ECO:0007669"/>
    <property type="project" value="UniProtKB-ARBA"/>
</dbReference>
<dbReference type="PROSITE" id="PS50878">
    <property type="entry name" value="RT_POL"/>
    <property type="match status" value="1"/>
</dbReference>
<dbReference type="InterPro" id="IPR041373">
    <property type="entry name" value="RT_RNaseH"/>
</dbReference>
<dbReference type="Pfam" id="PF00078">
    <property type="entry name" value="RVT_1"/>
    <property type="match status" value="1"/>
</dbReference>
<name>A0A9J7ISX3_SPOLT</name>
<keyword evidence="8" id="KW-0862">Zinc</keyword>
<evidence type="ECO:0000259" key="10">
    <source>
        <dbReference type="PROSITE" id="PS50158"/>
    </source>
</evidence>
<dbReference type="GO" id="GO:0015074">
    <property type="term" value="P:DNA integration"/>
    <property type="evidence" value="ECO:0007669"/>
    <property type="project" value="InterPro"/>
</dbReference>
<evidence type="ECO:0000259" key="12">
    <source>
        <dbReference type="PROSITE" id="PS50994"/>
    </source>
</evidence>
<organism evidence="13 14">
    <name type="scientific">Spodoptera litura</name>
    <name type="common">Asian cotton leafworm</name>
    <dbReference type="NCBI Taxonomy" id="69820"/>
    <lineage>
        <taxon>Eukaryota</taxon>
        <taxon>Metazoa</taxon>
        <taxon>Ecdysozoa</taxon>
        <taxon>Arthropoda</taxon>
        <taxon>Hexapoda</taxon>
        <taxon>Insecta</taxon>
        <taxon>Pterygota</taxon>
        <taxon>Neoptera</taxon>
        <taxon>Endopterygota</taxon>
        <taxon>Lepidoptera</taxon>
        <taxon>Glossata</taxon>
        <taxon>Ditrysia</taxon>
        <taxon>Noctuoidea</taxon>
        <taxon>Noctuidae</taxon>
        <taxon>Amphipyrinae</taxon>
        <taxon>Spodoptera</taxon>
    </lineage>
</organism>
<dbReference type="OrthoDB" id="10068564at2759"/>
<dbReference type="Gene3D" id="2.40.70.10">
    <property type="entry name" value="Acid Proteases"/>
    <property type="match status" value="1"/>
</dbReference>
<feature type="domain" description="Reverse transcriptase" evidence="11">
    <location>
        <begin position="457"/>
        <end position="634"/>
    </location>
</feature>
<evidence type="ECO:0000256" key="7">
    <source>
        <dbReference type="ARBA" id="ARBA00022918"/>
    </source>
</evidence>
<dbReference type="FunFam" id="3.30.420.10:FF:000063">
    <property type="entry name" value="Retrovirus-related Pol polyprotein from transposon 297-like Protein"/>
    <property type="match status" value="1"/>
</dbReference>
<dbReference type="RefSeq" id="XP_022826076.1">
    <property type="nucleotide sequence ID" value="XM_022970308.1"/>
</dbReference>
<dbReference type="Gene3D" id="3.30.420.10">
    <property type="entry name" value="Ribonuclease H-like superfamily/Ribonuclease H"/>
    <property type="match status" value="1"/>
</dbReference>
<keyword evidence="13" id="KW-1185">Reference proteome</keyword>
<evidence type="ECO:0000256" key="6">
    <source>
        <dbReference type="ARBA" id="ARBA00022801"/>
    </source>
</evidence>
<dbReference type="KEGG" id="sliu:111356075"/>
<dbReference type="PROSITE" id="PS50158">
    <property type="entry name" value="ZF_CCHC"/>
    <property type="match status" value="1"/>
</dbReference>
<evidence type="ECO:0000256" key="4">
    <source>
        <dbReference type="ARBA" id="ARBA00022722"/>
    </source>
</evidence>
<dbReference type="GO" id="GO:0003676">
    <property type="term" value="F:nucleic acid binding"/>
    <property type="evidence" value="ECO:0007669"/>
    <property type="project" value="InterPro"/>
</dbReference>
<dbReference type="PROSITE" id="PS50994">
    <property type="entry name" value="INTEGRASE"/>
    <property type="match status" value="1"/>
</dbReference>
<evidence type="ECO:0000259" key="11">
    <source>
        <dbReference type="PROSITE" id="PS50878"/>
    </source>
</evidence>
<feature type="region of interest" description="Disordered" evidence="9">
    <location>
        <begin position="1174"/>
        <end position="1194"/>
    </location>
</feature>
<proteinExistence type="predicted"/>
<dbReference type="AlphaFoldDB" id="A0A9J7ISX3"/>
<dbReference type="InterPro" id="IPR001584">
    <property type="entry name" value="Integrase_cat-core"/>
</dbReference>
<evidence type="ECO:0000313" key="14">
    <source>
        <dbReference type="RefSeq" id="XP_022826076.1"/>
    </source>
</evidence>
<evidence type="ECO:0000256" key="1">
    <source>
        <dbReference type="ARBA" id="ARBA00012493"/>
    </source>
</evidence>
<dbReference type="FunFam" id="3.30.70.270:FF:000020">
    <property type="entry name" value="Transposon Tf2-6 polyprotein-like Protein"/>
    <property type="match status" value="1"/>
</dbReference>
<keyword evidence="5" id="KW-0255">Endonuclease</keyword>
<feature type="domain" description="CCHC-type" evidence="10">
    <location>
        <begin position="238"/>
        <end position="252"/>
    </location>
</feature>
<dbReference type="InterPro" id="IPR021109">
    <property type="entry name" value="Peptidase_aspartic_dom_sf"/>
</dbReference>
<dbReference type="Pfam" id="PF17921">
    <property type="entry name" value="Integrase_H2C2"/>
    <property type="match status" value="1"/>
</dbReference>
<dbReference type="PANTHER" id="PTHR37984:SF11">
    <property type="entry name" value="INTEGRASE CATALYTIC DOMAIN-CONTAINING PROTEIN"/>
    <property type="match status" value="1"/>
</dbReference>
<dbReference type="EC" id="2.7.7.49" evidence="1"/>
<dbReference type="PANTHER" id="PTHR37984">
    <property type="entry name" value="PROTEIN CBG26694"/>
    <property type="match status" value="1"/>
</dbReference>
<keyword evidence="8" id="KW-0863">Zinc-finger</keyword>
<dbReference type="InterPro" id="IPR012337">
    <property type="entry name" value="RNaseH-like_sf"/>
</dbReference>
<keyword evidence="3" id="KW-0548">Nucleotidyltransferase</keyword>
<dbReference type="GO" id="GO:0003964">
    <property type="term" value="F:RNA-directed DNA polymerase activity"/>
    <property type="evidence" value="ECO:0007669"/>
    <property type="project" value="UniProtKB-KW"/>
</dbReference>
<feature type="region of interest" description="Disordered" evidence="9">
    <location>
        <begin position="253"/>
        <end position="280"/>
    </location>
</feature>
<dbReference type="Pfam" id="PF17917">
    <property type="entry name" value="RT_RNaseH"/>
    <property type="match status" value="1"/>
</dbReference>
<dbReference type="GO" id="GO:0008270">
    <property type="term" value="F:zinc ion binding"/>
    <property type="evidence" value="ECO:0007669"/>
    <property type="project" value="UniProtKB-KW"/>
</dbReference>
<protein>
    <recommendedName>
        <fullName evidence="1">RNA-directed DNA polymerase</fullName>
        <ecNumber evidence="1">2.7.7.49</ecNumber>
    </recommendedName>
</protein>
<keyword evidence="8" id="KW-0479">Metal-binding</keyword>
<dbReference type="InterPro" id="IPR000477">
    <property type="entry name" value="RT_dom"/>
</dbReference>
<dbReference type="InterPro" id="IPR043128">
    <property type="entry name" value="Rev_trsase/Diguanyl_cyclase"/>
</dbReference>
<dbReference type="FunFam" id="1.10.340.70:FF:000003">
    <property type="entry name" value="Protein CBG25708"/>
    <property type="match status" value="1"/>
</dbReference>
<dbReference type="SUPFAM" id="SSF50630">
    <property type="entry name" value="Acid proteases"/>
    <property type="match status" value="1"/>
</dbReference>
<keyword evidence="7" id="KW-0695">RNA-directed DNA polymerase</keyword>
<dbReference type="CDD" id="cd09274">
    <property type="entry name" value="RNase_HI_RT_Ty3"/>
    <property type="match status" value="1"/>
</dbReference>
<dbReference type="Gene3D" id="1.10.340.70">
    <property type="match status" value="1"/>
</dbReference>
<dbReference type="Proteomes" id="UP000301870">
    <property type="component" value="Chromosome 22"/>
</dbReference>
<sequence>MSQSQIPTLEPFDCEGDTTSVSSRWVKWKRALDIYFVATNTNEQNKKRAMLLHSGGMGLQDIYFNIPGAHVTNPDVNDVYDVAIKKLDDYFSPKQSYLFERHIFRLMKQESDEKFETFLIRLRRQSSKCNFAKEDENLIDQIVEKCSSSKLRKNILILGDTATIDKIISEANSLETVQRQLNEFHDKQGTITSSSSLNKIDSHNIKRDTKNEVNMCCRCGSKNHKGDNSSCPAINANCMKCGFKGHFQKHCKTRAHKRKSTNLSSKNSNKNKKPRFESPKNTDATTVDYIFHIDDDATIDCQVGGVNISMLIDSGSKSNIINDKTWEHMKQCKVTIFNPQKSSDKTFMAYGANHPLKVIGSFDAHIKVGTKSLMTKFYVIENGSRNLLGKETAISLKVLRLGFDVNSIEQTHFPKFKDVLLKITIDKTVPPVCQPYRRVPIPLESKINKKIEELVKMDIIEPVNKPSLWITPMVPILKSDGDIRICLDMRAANKAIIRENHPLPTMQQLIPKFGKAILFSKLDIQNAFHQVELEENSREITTFITSKGLYRYKRLMFGISCAPEHFQKIMERMLLPCEGVVNFIDDIVVFGCSEKEHKARLQHLLTVLRDNNVLLNKNKCFFNTKSIQFLGHELSPAGIKPLDKYIKIIETFRPPKTIEEIQSFLGLINFVGKWIPNLSTLTEPIRKLLQKSMHKNANITAFWLNDQKIAFDKLKKCLTKIPNLGYYDPKDRTQVIADASPVGLGAALIQYDNRGPRIIAFGNKSLTDIEKRYCQTEKEALALVWAIEHFHMYLYGKKFELITDHKPLEVIFGTSSKPCARIERWVLRLQTYDYKVIYKPGKSNIADPLSRLCTSPILHKSSFEDEHHVNQIVHYARPVALPLKSIIEASNDDKEFILVKKAVMGDVWHSSINNYKLFQHELWVHDGILLRGNKIVIPSMLRKQVLALAHEGHPGIVNMKARLRTKVWWPKMDKDAENTVKNCRGCTLVSAPNPPVPMKRRELPSKAWVDIAVDFLGPLPSRDYLFVIIDYYSRYKEIEIMKSITTQDTIKVLKQIFSRTGNPSSITADNGKQFCSHEFKSFCMEQGITLFNTIPYWPQQNGEVERQNRDILKRLRISQCEKSDWKDDLLKYLMMYNSTPHPSTGKSPSELFYGRQFRDKLPFLADLESNYNDSEVRDHDQEKKELGKVNEDKRRRAVDKDLEIGEKVYVKNLVKDNKLASEFNPTPHTVINTGGSDVHIRNDDTGQEYRRNIVHLKKVEGQWKVIGSEEKSQSSDNDV</sequence>
<evidence type="ECO:0000256" key="5">
    <source>
        <dbReference type="ARBA" id="ARBA00022759"/>
    </source>
</evidence>
<dbReference type="Gene3D" id="3.30.70.270">
    <property type="match status" value="2"/>
</dbReference>
<dbReference type="InterPro" id="IPR041588">
    <property type="entry name" value="Integrase_H2C2"/>
</dbReference>
<dbReference type="GeneID" id="111356075"/>
<evidence type="ECO:0000256" key="8">
    <source>
        <dbReference type="PROSITE-ProRule" id="PRU00047"/>
    </source>
</evidence>
<evidence type="ECO:0000256" key="2">
    <source>
        <dbReference type="ARBA" id="ARBA00022679"/>
    </source>
</evidence>
<feature type="domain" description="Integrase catalytic" evidence="12">
    <location>
        <begin position="1000"/>
        <end position="1156"/>
    </location>
</feature>
<gene>
    <name evidence="14" type="primary">LOC111356075</name>
</gene>
<reference evidence="14" key="1">
    <citation type="submission" date="2025-08" db="UniProtKB">
        <authorList>
            <consortium name="RefSeq"/>
        </authorList>
    </citation>
    <scope>IDENTIFICATION</scope>
    <source>
        <strain evidence="14">Ishihara</strain>
        <tissue evidence="14">Whole body</tissue>
    </source>
</reference>
<dbReference type="SUPFAM" id="SSF56672">
    <property type="entry name" value="DNA/RNA polymerases"/>
    <property type="match status" value="1"/>
</dbReference>
<dbReference type="InterPro" id="IPR001878">
    <property type="entry name" value="Znf_CCHC"/>
</dbReference>
<dbReference type="Pfam" id="PF00665">
    <property type="entry name" value="rve"/>
    <property type="match status" value="1"/>
</dbReference>
<keyword evidence="6" id="KW-0378">Hydrolase</keyword>
<dbReference type="Gene3D" id="3.10.10.10">
    <property type="entry name" value="HIV Type 1 Reverse Transcriptase, subunit A, domain 1"/>
    <property type="match status" value="1"/>
</dbReference>
<keyword evidence="4" id="KW-0540">Nuclease</keyword>
<evidence type="ECO:0000313" key="13">
    <source>
        <dbReference type="Proteomes" id="UP000301870"/>
    </source>
</evidence>
<keyword evidence="2" id="KW-0808">Transferase</keyword>
<accession>A0A9J7ISX3</accession>
<evidence type="ECO:0000256" key="3">
    <source>
        <dbReference type="ARBA" id="ARBA00022695"/>
    </source>
</evidence>
<dbReference type="InterPro" id="IPR043502">
    <property type="entry name" value="DNA/RNA_pol_sf"/>
</dbReference>
<dbReference type="InterPro" id="IPR036397">
    <property type="entry name" value="RNaseH_sf"/>
</dbReference>
<dbReference type="CDD" id="cd01647">
    <property type="entry name" value="RT_LTR"/>
    <property type="match status" value="1"/>
</dbReference>
<dbReference type="GO" id="GO:0016787">
    <property type="term" value="F:hydrolase activity"/>
    <property type="evidence" value="ECO:0007669"/>
    <property type="project" value="UniProtKB-KW"/>
</dbReference>